<dbReference type="PANTHER" id="PTHR47785:SF7">
    <property type="entry name" value="ZN(II)2CYS6 TRANSCRIPTION FACTOR (EUROFUNG)"/>
    <property type="match status" value="1"/>
</dbReference>
<evidence type="ECO:0000259" key="4">
    <source>
        <dbReference type="PROSITE" id="PS50048"/>
    </source>
</evidence>
<dbReference type="GO" id="GO:0000981">
    <property type="term" value="F:DNA-binding transcription factor activity, RNA polymerase II-specific"/>
    <property type="evidence" value="ECO:0007669"/>
    <property type="project" value="InterPro"/>
</dbReference>
<evidence type="ECO:0000313" key="6">
    <source>
        <dbReference type="Proteomes" id="UP000323067"/>
    </source>
</evidence>
<reference evidence="5 6" key="1">
    <citation type="journal article" date="2017" name="BMC Genomics">
        <title>Chromosome level assembly and secondary metabolite potential of the parasitic fungus Cordyceps militaris.</title>
        <authorList>
            <person name="Kramer G.J."/>
            <person name="Nodwell J.R."/>
        </authorList>
    </citation>
    <scope>NUCLEOTIDE SEQUENCE [LARGE SCALE GENOMIC DNA]</scope>
    <source>
        <strain evidence="5 6">ATCC 34164</strain>
    </source>
</reference>
<evidence type="ECO:0000313" key="5">
    <source>
        <dbReference type="EMBL" id="ATY63282.1"/>
    </source>
</evidence>
<protein>
    <submittedName>
        <fullName evidence="5">C6 zinc finger domain</fullName>
    </submittedName>
</protein>
<evidence type="ECO:0000256" key="2">
    <source>
        <dbReference type="ARBA" id="ARBA00023242"/>
    </source>
</evidence>
<dbReference type="PANTHER" id="PTHR47785">
    <property type="entry name" value="ZN(II)2CYS6 TRANSCRIPTION FACTOR (EUROFUNG)-RELATED-RELATED"/>
    <property type="match status" value="1"/>
</dbReference>
<feature type="region of interest" description="Disordered" evidence="3">
    <location>
        <begin position="284"/>
        <end position="319"/>
    </location>
</feature>
<gene>
    <name evidence="5" type="ORF">A9K55_007437</name>
</gene>
<dbReference type="PROSITE" id="PS50048">
    <property type="entry name" value="ZN2_CY6_FUNGAL_2"/>
    <property type="match status" value="1"/>
</dbReference>
<dbReference type="GO" id="GO:0006351">
    <property type="term" value="P:DNA-templated transcription"/>
    <property type="evidence" value="ECO:0007669"/>
    <property type="project" value="InterPro"/>
</dbReference>
<evidence type="ECO:0000256" key="1">
    <source>
        <dbReference type="ARBA" id="ARBA00022723"/>
    </source>
</evidence>
<dbReference type="Gene3D" id="4.10.240.10">
    <property type="entry name" value="Zn(2)-C6 fungal-type DNA-binding domain"/>
    <property type="match status" value="1"/>
</dbReference>
<dbReference type="InterPro" id="IPR007219">
    <property type="entry name" value="XnlR_reg_dom"/>
</dbReference>
<dbReference type="AlphaFoldDB" id="A0A2H4SJK0"/>
<keyword evidence="1" id="KW-0479">Metal-binding</keyword>
<dbReference type="GO" id="GO:0008270">
    <property type="term" value="F:zinc ion binding"/>
    <property type="evidence" value="ECO:0007669"/>
    <property type="project" value="InterPro"/>
</dbReference>
<feature type="compositionally biased region" description="Polar residues" evidence="3">
    <location>
        <begin position="546"/>
        <end position="555"/>
    </location>
</feature>
<dbReference type="Proteomes" id="UP000323067">
    <property type="component" value="Chromosome vii"/>
</dbReference>
<sequence length="801" mass="88980">MFHIDESWGRWRRMYNGMDRRSKALDVLGKLDAIRKYSCRSFGDGWWCKRQPTGPFAFLTVVIGITITCLPEYHDIPHHVHKPQAARSFTIAQAGPPILARSSQTTLSWLLRCHGMHGTIRGQRCILCLQRPAFMPTYLVMPFHTTMSAVLPAAASFAPALHALHQAHDPRAAIAPPQPDALAAGADTSSLSPTDAAALGPRPGKRPAARGTSFYPRKRANTACQVCRARKTKCDNSKPSCSYCLSVGATCIQSPADLSSFDPASLKILDRLDDLERLFRESATSTTASNLNSGDPASNAWHPPDITRRMSSNSHGRPKEIEPFTKGYGPGLGSILPLRVDHVLQWPLFNEQGQHEPLYRLPPAAISTPSAAPSALAGLVDMESYNLYQLLDSFFLYIHCKNPILDETSTRHLVGNAFLNGIDWSPASCLAMVICALGSVATPFGNSHEVKPGSQAYQDSQVFFHAAQKRIGIMLMSSDLVGAQCLFLSGVYMMMVFQPIYAWRYFSQALAACQHFPFLTRAQYMSGGSEFSLDSMEMDRQDTQEQAHGSRNGSSEMNLTYQTLTLFTYPPFFPAPPIPPAESPEGPDPETQRAKGAWLFYLAEISLRRLTSRLCSEVTKLRQKIHTNARFLEVLGEMITEYEGQAREWSDNLPTELSIQTPVAEDGISRSVLRGRLINLYEMFYWPFVMARLNAAASGVSVSDSVSHFSRTGLEMHVHQVHVKEPGFFHRHHGSLFMIRACTRSALVLVAAAKSGICMPANWQQSVYNVAGMLGYWEDEDSDLIQWRTTLEKELASILRR</sequence>
<dbReference type="SUPFAM" id="SSF57701">
    <property type="entry name" value="Zn2/Cys6 DNA-binding domain"/>
    <property type="match status" value="1"/>
</dbReference>
<dbReference type="SMART" id="SM00066">
    <property type="entry name" value="GAL4"/>
    <property type="match status" value="1"/>
</dbReference>
<keyword evidence="2" id="KW-0539">Nucleus</keyword>
<dbReference type="CDD" id="cd12148">
    <property type="entry name" value="fungal_TF_MHR"/>
    <property type="match status" value="1"/>
</dbReference>
<dbReference type="Pfam" id="PF00172">
    <property type="entry name" value="Zn_clus"/>
    <property type="match status" value="1"/>
</dbReference>
<evidence type="ECO:0000256" key="3">
    <source>
        <dbReference type="SAM" id="MobiDB-lite"/>
    </source>
</evidence>
<dbReference type="PROSITE" id="PS00463">
    <property type="entry name" value="ZN2_CY6_FUNGAL_1"/>
    <property type="match status" value="1"/>
</dbReference>
<dbReference type="Pfam" id="PF04082">
    <property type="entry name" value="Fungal_trans"/>
    <property type="match status" value="1"/>
</dbReference>
<dbReference type="VEuPathDB" id="FungiDB:CCM_07587"/>
<dbReference type="OrthoDB" id="4356994at2759"/>
<feature type="region of interest" description="Disordered" evidence="3">
    <location>
        <begin position="172"/>
        <end position="214"/>
    </location>
</feature>
<dbReference type="CDD" id="cd00067">
    <property type="entry name" value="GAL4"/>
    <property type="match status" value="1"/>
</dbReference>
<proteinExistence type="predicted"/>
<organism evidence="5 6">
    <name type="scientific">Cordyceps militaris</name>
    <name type="common">Caterpillar fungus</name>
    <name type="synonym">Clavaria militaris</name>
    <dbReference type="NCBI Taxonomy" id="73501"/>
    <lineage>
        <taxon>Eukaryota</taxon>
        <taxon>Fungi</taxon>
        <taxon>Dikarya</taxon>
        <taxon>Ascomycota</taxon>
        <taxon>Pezizomycotina</taxon>
        <taxon>Sordariomycetes</taxon>
        <taxon>Hypocreomycetidae</taxon>
        <taxon>Hypocreales</taxon>
        <taxon>Cordycipitaceae</taxon>
        <taxon>Cordyceps</taxon>
    </lineage>
</organism>
<feature type="domain" description="Zn(2)-C6 fungal-type" evidence="4">
    <location>
        <begin position="223"/>
        <end position="253"/>
    </location>
</feature>
<dbReference type="VEuPathDB" id="FungiDB:A9K55_007437"/>
<accession>A0A2H4SJK0</accession>
<feature type="region of interest" description="Disordered" evidence="3">
    <location>
        <begin position="536"/>
        <end position="555"/>
    </location>
</feature>
<dbReference type="InterPro" id="IPR053181">
    <property type="entry name" value="EcdB-like_regulator"/>
</dbReference>
<dbReference type="InterPro" id="IPR036864">
    <property type="entry name" value="Zn2-C6_fun-type_DNA-bd_sf"/>
</dbReference>
<name>A0A2H4SJK0_CORMI</name>
<dbReference type="GO" id="GO:0003677">
    <property type="term" value="F:DNA binding"/>
    <property type="evidence" value="ECO:0007669"/>
    <property type="project" value="InterPro"/>
</dbReference>
<dbReference type="EMBL" id="CP023324">
    <property type="protein sequence ID" value="ATY63282.1"/>
    <property type="molecule type" value="Genomic_DNA"/>
</dbReference>
<dbReference type="InterPro" id="IPR001138">
    <property type="entry name" value="Zn2Cys6_DnaBD"/>
</dbReference>